<dbReference type="SUPFAM" id="SSF53850">
    <property type="entry name" value="Periplasmic binding protein-like II"/>
    <property type="match status" value="1"/>
</dbReference>
<evidence type="ECO:0000313" key="3">
    <source>
        <dbReference type="EMBL" id="PND34673.1"/>
    </source>
</evidence>
<dbReference type="Gene3D" id="3.40.190.10">
    <property type="entry name" value="Periplasmic binding protein-like II"/>
    <property type="match status" value="1"/>
</dbReference>
<keyword evidence="2" id="KW-0732">Signal</keyword>
<name>A0A2N8KMI7_9BURK</name>
<dbReference type="EMBL" id="POQS01000002">
    <property type="protein sequence ID" value="PND34673.1"/>
    <property type="molecule type" value="Genomic_DNA"/>
</dbReference>
<gene>
    <name evidence="3" type="ORF">C1I89_10890</name>
</gene>
<dbReference type="PIRSF" id="PIRSF017082">
    <property type="entry name" value="YflP"/>
    <property type="match status" value="1"/>
</dbReference>
<dbReference type="PANTHER" id="PTHR42928">
    <property type="entry name" value="TRICARBOXYLATE-BINDING PROTEIN"/>
    <property type="match status" value="1"/>
</dbReference>
<feature type="signal peptide" evidence="2">
    <location>
        <begin position="1"/>
        <end position="25"/>
    </location>
</feature>
<dbReference type="InterPro" id="IPR042100">
    <property type="entry name" value="Bug_dom1"/>
</dbReference>
<dbReference type="AlphaFoldDB" id="A0A2N8KMI7"/>
<dbReference type="Proteomes" id="UP000235994">
    <property type="component" value="Unassembled WGS sequence"/>
</dbReference>
<accession>A0A2N8KMI7</accession>
<proteinExistence type="inferred from homology"/>
<dbReference type="Pfam" id="PF03401">
    <property type="entry name" value="TctC"/>
    <property type="match status" value="1"/>
</dbReference>
<keyword evidence="4" id="KW-1185">Reference proteome</keyword>
<dbReference type="InterPro" id="IPR005064">
    <property type="entry name" value="BUG"/>
</dbReference>
<organism evidence="3 4">
    <name type="scientific">Achromobacter pulmonis</name>
    <dbReference type="NCBI Taxonomy" id="1389932"/>
    <lineage>
        <taxon>Bacteria</taxon>
        <taxon>Pseudomonadati</taxon>
        <taxon>Pseudomonadota</taxon>
        <taxon>Betaproteobacteria</taxon>
        <taxon>Burkholderiales</taxon>
        <taxon>Alcaligenaceae</taxon>
        <taxon>Achromobacter</taxon>
    </lineage>
</organism>
<comment type="caution">
    <text evidence="3">The sequence shown here is derived from an EMBL/GenBank/DDBJ whole genome shotgun (WGS) entry which is preliminary data.</text>
</comment>
<dbReference type="RefSeq" id="WP_102772733.1">
    <property type="nucleotide sequence ID" value="NZ_POQS01000002.1"/>
</dbReference>
<evidence type="ECO:0000313" key="4">
    <source>
        <dbReference type="Proteomes" id="UP000235994"/>
    </source>
</evidence>
<evidence type="ECO:0000256" key="1">
    <source>
        <dbReference type="ARBA" id="ARBA00006987"/>
    </source>
</evidence>
<feature type="chain" id="PRO_5014640601" description="Tripartite tricarboxylate transporter substrate binding protein" evidence="2">
    <location>
        <begin position="26"/>
        <end position="319"/>
    </location>
</feature>
<protein>
    <recommendedName>
        <fullName evidence="5">Tripartite tricarboxylate transporter substrate binding protein</fullName>
    </recommendedName>
</protein>
<evidence type="ECO:0008006" key="5">
    <source>
        <dbReference type="Google" id="ProtNLM"/>
    </source>
</evidence>
<comment type="similarity">
    <text evidence="1">Belongs to the UPF0065 (bug) family.</text>
</comment>
<reference evidence="3 4" key="1">
    <citation type="submission" date="2018-01" db="EMBL/GenBank/DDBJ databases">
        <title>The draft genome of an aniline degradation strain ANB-1.</title>
        <authorList>
            <person name="Zhang L."/>
            <person name="Jiang J."/>
        </authorList>
    </citation>
    <scope>NUCLEOTIDE SEQUENCE [LARGE SCALE GENOMIC DNA]</scope>
    <source>
        <strain evidence="3 4">ANB-1</strain>
    </source>
</reference>
<dbReference type="PANTHER" id="PTHR42928:SF5">
    <property type="entry name" value="BLR1237 PROTEIN"/>
    <property type="match status" value="1"/>
</dbReference>
<dbReference type="CDD" id="cd07012">
    <property type="entry name" value="PBP2_Bug_TTT"/>
    <property type="match status" value="1"/>
</dbReference>
<dbReference type="Gene3D" id="3.40.190.150">
    <property type="entry name" value="Bordetella uptake gene, domain 1"/>
    <property type="match status" value="1"/>
</dbReference>
<sequence length="319" mass="33697">MLKIISRMFALAALAAAILPAAAHAESNLTRIIVPVGAGNPFDSSARALAEGMAKVSGKSVIVENKAGAGGRIATTEVARAAPDGATLLFTTAGHATNAGLYKNLPYDPVKDFTPITIVSKSSGFVLLVQADSPYKTVQDLIAAAKARPNQISYGSFGIGNTTHVIGALFARAADLKLLHVPYKSPVSDFLGGHVNMVFMGASTALPLIKDGRVRALAISSEAPDPNFPGVPTFRELGYEDVDVPAWSGVLAPRGMPPEQAQALYKQFSEAARQPVFQDYLKLSQAQLVLMTPEQFAKALEADVARFRKVLPELGIEAE</sequence>
<evidence type="ECO:0000256" key="2">
    <source>
        <dbReference type="SAM" id="SignalP"/>
    </source>
</evidence>